<proteinExistence type="predicted"/>
<dbReference type="AlphaFoldDB" id="A0A7U2ESP9"/>
<accession>A0A7U2ESP9</accession>
<gene>
    <name evidence="1" type="ORF">JI435_402240</name>
</gene>
<name>A0A7U2ESP9_PHANO</name>
<evidence type="ECO:0000313" key="1">
    <source>
        <dbReference type="EMBL" id="QRC92318.1"/>
    </source>
</evidence>
<dbReference type="Proteomes" id="UP000663193">
    <property type="component" value="Chromosome 2"/>
</dbReference>
<evidence type="ECO:0000313" key="2">
    <source>
        <dbReference type="Proteomes" id="UP000663193"/>
    </source>
</evidence>
<reference evidence="2" key="1">
    <citation type="journal article" date="2021" name="BMC Genomics">
        <title>Chromosome-level genome assembly and manually-curated proteome of model necrotroph Parastagonospora nodorum Sn15 reveals a genome-wide trove of candidate effector homologs, and redundancy of virulence-related functions within an accessory chromosome.</title>
        <authorList>
            <person name="Bertazzoni S."/>
            <person name="Jones D.A.B."/>
            <person name="Phan H.T."/>
            <person name="Tan K.-C."/>
            <person name="Hane J.K."/>
        </authorList>
    </citation>
    <scope>NUCLEOTIDE SEQUENCE [LARGE SCALE GENOMIC DNA]</scope>
    <source>
        <strain evidence="2">SN15 / ATCC MYA-4574 / FGSC 10173)</strain>
    </source>
</reference>
<dbReference type="VEuPathDB" id="FungiDB:JI435_402240"/>
<sequence length="50" mass="5689">MTYTVRLAKLSGRSMILGRNNFFHAPARAICLPRASSSRLWVKPRLMSLL</sequence>
<organism evidence="1 2">
    <name type="scientific">Phaeosphaeria nodorum (strain SN15 / ATCC MYA-4574 / FGSC 10173)</name>
    <name type="common">Glume blotch fungus</name>
    <name type="synonym">Parastagonospora nodorum</name>
    <dbReference type="NCBI Taxonomy" id="321614"/>
    <lineage>
        <taxon>Eukaryota</taxon>
        <taxon>Fungi</taxon>
        <taxon>Dikarya</taxon>
        <taxon>Ascomycota</taxon>
        <taxon>Pezizomycotina</taxon>
        <taxon>Dothideomycetes</taxon>
        <taxon>Pleosporomycetidae</taxon>
        <taxon>Pleosporales</taxon>
        <taxon>Pleosporineae</taxon>
        <taxon>Phaeosphaeriaceae</taxon>
        <taxon>Parastagonospora</taxon>
    </lineage>
</organism>
<keyword evidence="2" id="KW-1185">Reference proteome</keyword>
<protein>
    <submittedName>
        <fullName evidence="1">Uncharacterized protein</fullName>
    </submittedName>
</protein>
<dbReference type="EMBL" id="CP069024">
    <property type="protein sequence ID" value="QRC92318.1"/>
    <property type="molecule type" value="Genomic_DNA"/>
</dbReference>